<proteinExistence type="predicted"/>
<evidence type="ECO:0000256" key="5">
    <source>
        <dbReference type="PROSITE-ProRule" id="PRU00309"/>
    </source>
</evidence>
<dbReference type="EMBL" id="RJVU01056427">
    <property type="protein sequence ID" value="ROK54656.1"/>
    <property type="molecule type" value="Genomic_DNA"/>
</dbReference>
<keyword evidence="1" id="KW-0479">Metal-binding</keyword>
<dbReference type="PANTHER" id="PTHR47577:SF2">
    <property type="entry name" value="THAP DOMAIN CONTAINING 9"/>
    <property type="match status" value="1"/>
</dbReference>
<keyword evidence="10" id="KW-1185">Reference proteome</keyword>
<evidence type="ECO:0000256" key="1">
    <source>
        <dbReference type="ARBA" id="ARBA00022723"/>
    </source>
</evidence>
<keyword evidence="3" id="KW-0862">Zinc</keyword>
<accession>A0A3N0Y064</accession>
<dbReference type="Pfam" id="PF21787">
    <property type="entry name" value="TNP-like_RNaseH_N"/>
    <property type="match status" value="1"/>
</dbReference>
<feature type="domain" description="THAP-type" evidence="8">
    <location>
        <begin position="1"/>
        <end position="83"/>
    </location>
</feature>
<dbReference type="InterPro" id="IPR048365">
    <property type="entry name" value="TNP-like_RNaseH_N"/>
</dbReference>
<dbReference type="OrthoDB" id="7312725at2759"/>
<evidence type="ECO:0000256" key="7">
    <source>
        <dbReference type="SAM" id="MobiDB-lite"/>
    </source>
</evidence>
<dbReference type="Pfam" id="PF21788">
    <property type="entry name" value="TNP-like_GBD"/>
    <property type="match status" value="1"/>
</dbReference>
<dbReference type="PANTHER" id="PTHR47577">
    <property type="entry name" value="THAP DOMAIN-CONTAINING PROTEIN 6"/>
    <property type="match status" value="1"/>
</dbReference>
<sequence>MPVFCAAYGCNNRRSIDTRSHGITFHKFPSDTGLRRQWEVAIRREGFVVTESSKLCSEHFKPDDFDRTGQIVRLGDGASPSVFNFPCHLQRDHSYALPNSPTRLKARLSEALARVESLEREKQNAKTRERRAKKTVKSLLEDLKEKNLINEELNERLGFHSDLQVDLFSKRGHEYTKDQREWMQSVDARPGLNTMMLDMLKRKREEDPAKYGSVALMLDAMAIKKHVQYNSHTQKMSGYVDMGNGMDETDLATEVLVFMVVGIQGDWKAPIAYYLTKSLSPDTQKVLVVHALEELHARGIKVVCMTMDGHASNVNMCNQLGCQLKGNPHEPLKTFFEHPVTADRVFVLMDACHMLKLARNMLQAYSPITSATREISWSYIVELNNVQTKDGLHAANKITNKHVQFDGQKMKVSLAAQTLSHSVVVALRTLRDLGYSQFKNCEATAEFIEMIDRLFDILNSRNPRAKGYKAPLGALNWTERVELLLRGREYLLSLVMKDGTPLHQSKRYLSVIGFVINMDTLLMMIPDLLQVQRYVCTYRFSQDHLELLFNSVRASGGWNNNPTAGQFQGIFRRLMVRCGVSPSGSGNVAAQDKTVSLSAADMHSVLMAEEELLSPFANIPAVICDHSYLPTRFGGLVDNALVYISGFAVRKILKKLSYIPMAKTAAERQRQYRARRDADPERRENYLRSERERWKRDTEAGKNKKISNLGDRAKRHKRKMWRDAKKRQKNREALRNSDTPPQSPDNQNAEKPRSGSSRQHLEGKKQSRRARYKLHKEIAQLQHALTKERKLKEKYKKRLQRSVKQNESPRSKVCELVKNCPVNSRIRKTLLLHEALISDIKRKYQNARNERDKQILAKVTVGKIVKSIGCRDDFSENFTCKYSSEIQAVHFGSSHQQATLHTGTLCVGGSQEPTCFSTISPSKHKSPAAIWEHLNPVLDYVQATHPEVSVILFFSDGPCTQYKQKGNFFLFSTELEKRGIKAGTWNFFEASHGKGAPDGVGAALKRTADMLISHGRDIQDAHELFEALLETNTSIKLFFVNGDTVEQALERMPSNLPAVPATMRIHQVVTLAPGEILSRDVSCMCSTQKQLQCECWNTNHFSFVKKVPDAVSQRQTRIHWEDPEVLGQWCVLTYDKDLFPGIILAMDETHVQVKCMHRVGPNRFFWPAREDVLWYVFDDVLELIPPPKPVTTRHMEIQKDIWARLSE</sequence>
<dbReference type="InterPro" id="IPR038441">
    <property type="entry name" value="THAP_Znf_sf"/>
</dbReference>
<dbReference type="GO" id="GO:0008270">
    <property type="term" value="F:zinc ion binding"/>
    <property type="evidence" value="ECO:0007669"/>
    <property type="project" value="UniProtKB-KW"/>
</dbReference>
<comment type="caution">
    <text evidence="9">The sequence shown here is derived from an EMBL/GenBank/DDBJ whole genome shotgun (WGS) entry which is preliminary data.</text>
</comment>
<feature type="compositionally biased region" description="Basic residues" evidence="7">
    <location>
        <begin position="713"/>
        <end position="729"/>
    </location>
</feature>
<name>A0A3N0Y064_ANAGA</name>
<dbReference type="Pfam" id="PF05485">
    <property type="entry name" value="THAP"/>
    <property type="match status" value="1"/>
</dbReference>
<evidence type="ECO:0000313" key="10">
    <source>
        <dbReference type="Proteomes" id="UP000281406"/>
    </source>
</evidence>
<dbReference type="PROSITE" id="PS50950">
    <property type="entry name" value="ZF_THAP"/>
    <property type="match status" value="1"/>
</dbReference>
<keyword evidence="4 5" id="KW-0238">DNA-binding</keyword>
<dbReference type="SUPFAM" id="SSF57716">
    <property type="entry name" value="Glucocorticoid receptor-like (DNA-binding domain)"/>
    <property type="match status" value="1"/>
</dbReference>
<dbReference type="Gene3D" id="6.20.210.20">
    <property type="entry name" value="THAP domain"/>
    <property type="match status" value="1"/>
</dbReference>
<reference evidence="9 10" key="1">
    <citation type="submission" date="2018-10" db="EMBL/GenBank/DDBJ databases">
        <title>Genome assembly for a Yunnan-Guizhou Plateau 3E fish, Anabarilius grahami (Regan), and its evolutionary and genetic applications.</title>
        <authorList>
            <person name="Jiang W."/>
        </authorList>
    </citation>
    <scope>NUCLEOTIDE SEQUENCE [LARGE SCALE GENOMIC DNA]</scope>
    <source>
        <strain evidence="9">AG-KIZ</strain>
        <tissue evidence="9">Muscle</tissue>
    </source>
</reference>
<evidence type="ECO:0000256" key="2">
    <source>
        <dbReference type="ARBA" id="ARBA00022771"/>
    </source>
</evidence>
<feature type="coiled-coil region" evidence="6">
    <location>
        <begin position="830"/>
        <end position="857"/>
    </location>
</feature>
<evidence type="ECO:0000259" key="8">
    <source>
        <dbReference type="PROSITE" id="PS50950"/>
    </source>
</evidence>
<evidence type="ECO:0000313" key="9">
    <source>
        <dbReference type="EMBL" id="ROK54656.1"/>
    </source>
</evidence>
<dbReference type="Proteomes" id="UP000281406">
    <property type="component" value="Unassembled WGS sequence"/>
</dbReference>
<evidence type="ECO:0000256" key="6">
    <source>
        <dbReference type="SAM" id="Coils"/>
    </source>
</evidence>
<dbReference type="AlphaFoldDB" id="A0A3N0Y064"/>
<feature type="compositionally biased region" description="Basic and acidic residues" evidence="7">
    <location>
        <begin position="665"/>
        <end position="702"/>
    </location>
</feature>
<dbReference type="InterPro" id="IPR006612">
    <property type="entry name" value="THAP_Znf"/>
</dbReference>
<keyword evidence="2 5" id="KW-0863">Zinc-finger</keyword>
<dbReference type="SMART" id="SM00980">
    <property type="entry name" value="THAP"/>
    <property type="match status" value="1"/>
</dbReference>
<dbReference type="SMART" id="SM00692">
    <property type="entry name" value="DM3"/>
    <property type="match status" value="1"/>
</dbReference>
<dbReference type="GO" id="GO:0003677">
    <property type="term" value="F:DNA binding"/>
    <property type="evidence" value="ECO:0007669"/>
    <property type="project" value="UniProtKB-UniRule"/>
</dbReference>
<organism evidence="9 10">
    <name type="scientific">Anabarilius grahami</name>
    <name type="common">Kanglang fish</name>
    <name type="synonym">Barilius grahami</name>
    <dbReference type="NCBI Taxonomy" id="495550"/>
    <lineage>
        <taxon>Eukaryota</taxon>
        <taxon>Metazoa</taxon>
        <taxon>Chordata</taxon>
        <taxon>Craniata</taxon>
        <taxon>Vertebrata</taxon>
        <taxon>Euteleostomi</taxon>
        <taxon>Actinopterygii</taxon>
        <taxon>Neopterygii</taxon>
        <taxon>Teleostei</taxon>
        <taxon>Ostariophysi</taxon>
        <taxon>Cypriniformes</taxon>
        <taxon>Xenocyprididae</taxon>
        <taxon>Xenocypridinae</taxon>
        <taxon>Xenocypridinae incertae sedis</taxon>
        <taxon>Anabarilius</taxon>
    </lineage>
</organism>
<evidence type="ECO:0000256" key="3">
    <source>
        <dbReference type="ARBA" id="ARBA00022833"/>
    </source>
</evidence>
<gene>
    <name evidence="9" type="ORF">DPX16_21295</name>
</gene>
<dbReference type="InterPro" id="IPR048367">
    <property type="entry name" value="TNP-like_RNaseH_C"/>
</dbReference>
<feature type="region of interest" description="Disordered" evidence="7">
    <location>
        <begin position="664"/>
        <end position="769"/>
    </location>
</feature>
<protein>
    <submittedName>
        <fullName evidence="9">DNA transposase THAP9</fullName>
    </submittedName>
</protein>
<feature type="compositionally biased region" description="Polar residues" evidence="7">
    <location>
        <begin position="736"/>
        <end position="747"/>
    </location>
</feature>
<dbReference type="InterPro" id="IPR048366">
    <property type="entry name" value="TNP-like_GBD"/>
</dbReference>
<keyword evidence="6" id="KW-0175">Coiled coil</keyword>
<dbReference type="Pfam" id="PF21789">
    <property type="entry name" value="TNP-like_RNaseH_C"/>
    <property type="match status" value="1"/>
</dbReference>
<evidence type="ECO:0000256" key="4">
    <source>
        <dbReference type="ARBA" id="ARBA00023125"/>
    </source>
</evidence>
<feature type="compositionally biased region" description="Basic and acidic residues" evidence="7">
    <location>
        <begin position="748"/>
        <end position="765"/>
    </location>
</feature>
<feature type="coiled-coil region" evidence="6">
    <location>
        <begin position="108"/>
        <end position="156"/>
    </location>
</feature>